<evidence type="ECO:0000313" key="2">
    <source>
        <dbReference type="Proteomes" id="UP000016511"/>
    </source>
</evidence>
<accession>U1X6N0</accession>
<proteinExistence type="predicted"/>
<comment type="caution">
    <text evidence="1">The sequence shown here is derived from an EMBL/GenBank/DDBJ whole genome shotgun (WGS) entry which is preliminary data.</text>
</comment>
<dbReference type="HOGENOM" id="CLU_3284032_0_0_9"/>
<sequence>MRGVTKSRVDGAVEGVVRYKKNEKYIDIAPDGTIISFGKQ</sequence>
<evidence type="ECO:0000313" key="1">
    <source>
        <dbReference type="EMBL" id="ERI10630.1"/>
    </source>
</evidence>
<dbReference type="STRING" id="649747.HMPREF0083_01275"/>
<dbReference type="AlphaFoldDB" id="U1X6N0"/>
<gene>
    <name evidence="1" type="ORF">HMPREF0083_01275</name>
</gene>
<protein>
    <submittedName>
        <fullName evidence="1">Uncharacterized protein</fullName>
    </submittedName>
</protein>
<reference evidence="1 2" key="1">
    <citation type="submission" date="2013-08" db="EMBL/GenBank/DDBJ databases">
        <authorList>
            <person name="Weinstock G."/>
            <person name="Sodergren E."/>
            <person name="Wylie T."/>
            <person name="Fulton L."/>
            <person name="Fulton R."/>
            <person name="Fronick C."/>
            <person name="O'Laughlin M."/>
            <person name="Godfrey J."/>
            <person name="Miner T."/>
            <person name="Herter B."/>
            <person name="Appelbaum E."/>
            <person name="Cordes M."/>
            <person name="Lek S."/>
            <person name="Wollam A."/>
            <person name="Pepin K.H."/>
            <person name="Palsikar V.B."/>
            <person name="Mitreva M."/>
            <person name="Wilson R.K."/>
        </authorList>
    </citation>
    <scope>NUCLEOTIDE SEQUENCE [LARGE SCALE GENOMIC DNA]</scope>
    <source>
        <strain evidence="1 2">ATCC 12856</strain>
    </source>
</reference>
<dbReference type="Proteomes" id="UP000016511">
    <property type="component" value="Unassembled WGS sequence"/>
</dbReference>
<organism evidence="1 2">
    <name type="scientific">Aneurinibacillus aneurinilyticus ATCC 12856</name>
    <dbReference type="NCBI Taxonomy" id="649747"/>
    <lineage>
        <taxon>Bacteria</taxon>
        <taxon>Bacillati</taxon>
        <taxon>Bacillota</taxon>
        <taxon>Bacilli</taxon>
        <taxon>Bacillales</taxon>
        <taxon>Paenibacillaceae</taxon>
        <taxon>Aneurinibacillus group</taxon>
        <taxon>Aneurinibacillus</taxon>
    </lineage>
</organism>
<dbReference type="EMBL" id="AWSJ01000087">
    <property type="protein sequence ID" value="ERI10630.1"/>
    <property type="molecule type" value="Genomic_DNA"/>
</dbReference>
<keyword evidence="2" id="KW-1185">Reference proteome</keyword>
<name>U1X6N0_ANEAE</name>